<dbReference type="Proteomes" id="UP000693981">
    <property type="component" value="Unassembled WGS sequence"/>
</dbReference>
<sequence length="517" mass="56448">MFSSRSKSANSSSASVRQTPADVHDIKEEGSDMTREIFSAVLKGSNENLNRNRTKSLPQVSEVLYKDVGKASDLVQPGGFRRDHVISNLPDDGACIPSHAQESFLASIGPNSLLQSAYGNFISDTLHLGEDYDEDEDQIPLLDSPAKAVQPTGGASVLQTTFTIVKSFIGSGILFLPKGFQNGGMLFSIAGLCASAGLSTFCMLRLVECSNVLIRSPNHHSISYGVVGEQAFGSIGRLAVNVSLVLSQLGFCCSYLIFVQQNIGQVLLHVFHVRSSVAAWTLIFLQVPLYTPLVWVRHLEYFALTNLFADVLILFGLLYMLTYTVETLNNAPAGSSTWENFNADNWAMFLGVAIYCFEGIGLVLPTYDAMDDKIKHKFPTILTSTVVCLVAFSSLFGGTVYAAFGQNTQSAVTLNLPNAGESKGTVVVLLTYSLALILTFPLMLYPVINILESNLFPHQRVKGFWRWKKNGFRFALVCLTAVIGYFGKDKLDNVVAIIGGFCSVPLAFIYPCIFHSR</sequence>
<proteinExistence type="predicted"/>
<comment type="subcellular location">
    <subcellularLocation>
        <location evidence="1">Membrane</location>
        <topology evidence="1">Multi-pass membrane protein</topology>
    </subcellularLocation>
</comment>
<evidence type="ECO:0000256" key="6">
    <source>
        <dbReference type="SAM" id="Phobius"/>
    </source>
</evidence>
<evidence type="ECO:0000256" key="1">
    <source>
        <dbReference type="ARBA" id="ARBA00004141"/>
    </source>
</evidence>
<feature type="transmembrane region" description="Helical" evidence="6">
    <location>
        <begin position="185"/>
        <end position="207"/>
    </location>
</feature>
<evidence type="ECO:0000313" key="9">
    <source>
        <dbReference type="Proteomes" id="UP000693981"/>
    </source>
</evidence>
<evidence type="ECO:0000256" key="5">
    <source>
        <dbReference type="SAM" id="MobiDB-lite"/>
    </source>
</evidence>
<feature type="transmembrane region" description="Helical" evidence="6">
    <location>
        <begin position="379"/>
        <end position="404"/>
    </location>
</feature>
<dbReference type="EMBL" id="JAGDFL010000088">
    <property type="protein sequence ID" value="KAG7398180.1"/>
    <property type="molecule type" value="Genomic_DNA"/>
</dbReference>
<dbReference type="PANTHER" id="PTHR22950:SF666">
    <property type="entry name" value="VACUOLAR AMINO ACID TRANSPORTER 4"/>
    <property type="match status" value="1"/>
</dbReference>
<feature type="transmembrane region" description="Helical" evidence="6">
    <location>
        <begin position="471"/>
        <end position="488"/>
    </location>
</feature>
<dbReference type="PANTHER" id="PTHR22950">
    <property type="entry name" value="AMINO ACID TRANSPORTER"/>
    <property type="match status" value="1"/>
</dbReference>
<dbReference type="GO" id="GO:0016020">
    <property type="term" value="C:membrane"/>
    <property type="evidence" value="ECO:0007669"/>
    <property type="project" value="UniProtKB-SubCell"/>
</dbReference>
<evidence type="ECO:0000256" key="3">
    <source>
        <dbReference type="ARBA" id="ARBA00022989"/>
    </source>
</evidence>
<feature type="transmembrane region" description="Helical" evidence="6">
    <location>
        <begin position="238"/>
        <end position="257"/>
    </location>
</feature>
<feature type="transmembrane region" description="Helical" evidence="6">
    <location>
        <begin position="345"/>
        <end position="367"/>
    </location>
</feature>
<evidence type="ECO:0000259" key="7">
    <source>
        <dbReference type="Pfam" id="PF01490"/>
    </source>
</evidence>
<keyword evidence="3 6" id="KW-1133">Transmembrane helix</keyword>
<protein>
    <recommendedName>
        <fullName evidence="7">Amino acid transporter transmembrane domain-containing protein</fullName>
    </recommendedName>
</protein>
<accession>A0A8T1X3D5</accession>
<keyword evidence="2 6" id="KW-0812">Transmembrane</keyword>
<evidence type="ECO:0000256" key="4">
    <source>
        <dbReference type="ARBA" id="ARBA00023136"/>
    </source>
</evidence>
<dbReference type="Pfam" id="PF01490">
    <property type="entry name" value="Aa_trans"/>
    <property type="match status" value="1"/>
</dbReference>
<keyword evidence="4 6" id="KW-0472">Membrane</keyword>
<organism evidence="8 9">
    <name type="scientific">Phytophthora boehmeriae</name>
    <dbReference type="NCBI Taxonomy" id="109152"/>
    <lineage>
        <taxon>Eukaryota</taxon>
        <taxon>Sar</taxon>
        <taxon>Stramenopiles</taxon>
        <taxon>Oomycota</taxon>
        <taxon>Peronosporomycetes</taxon>
        <taxon>Peronosporales</taxon>
        <taxon>Peronosporaceae</taxon>
        <taxon>Phytophthora</taxon>
    </lineage>
</organism>
<dbReference type="InterPro" id="IPR013057">
    <property type="entry name" value="AA_transpt_TM"/>
</dbReference>
<feature type="domain" description="Amino acid transporter transmembrane" evidence="7">
    <location>
        <begin position="154"/>
        <end position="515"/>
    </location>
</feature>
<dbReference type="GO" id="GO:0015179">
    <property type="term" value="F:L-amino acid transmembrane transporter activity"/>
    <property type="evidence" value="ECO:0007669"/>
    <property type="project" value="TreeGrafter"/>
</dbReference>
<evidence type="ECO:0000313" key="8">
    <source>
        <dbReference type="EMBL" id="KAG7398180.1"/>
    </source>
</evidence>
<dbReference type="AlphaFoldDB" id="A0A8T1X3D5"/>
<feature type="transmembrane region" description="Helical" evidence="6">
    <location>
        <begin position="494"/>
        <end position="514"/>
    </location>
</feature>
<feature type="transmembrane region" description="Helical" evidence="6">
    <location>
        <begin position="424"/>
        <end position="451"/>
    </location>
</feature>
<feature type="transmembrane region" description="Helical" evidence="6">
    <location>
        <begin position="307"/>
        <end position="325"/>
    </location>
</feature>
<feature type="compositionally biased region" description="Low complexity" evidence="5">
    <location>
        <begin position="1"/>
        <end position="15"/>
    </location>
</feature>
<evidence type="ECO:0000256" key="2">
    <source>
        <dbReference type="ARBA" id="ARBA00022692"/>
    </source>
</evidence>
<dbReference type="OrthoDB" id="1684102at2759"/>
<comment type="caution">
    <text evidence="8">The sequence shown here is derived from an EMBL/GenBank/DDBJ whole genome shotgun (WGS) entry which is preliminary data.</text>
</comment>
<feature type="region of interest" description="Disordered" evidence="5">
    <location>
        <begin position="1"/>
        <end position="29"/>
    </location>
</feature>
<keyword evidence="9" id="KW-1185">Reference proteome</keyword>
<name>A0A8T1X3D5_9STRA</name>
<feature type="transmembrane region" description="Helical" evidence="6">
    <location>
        <begin position="277"/>
        <end position="295"/>
    </location>
</feature>
<reference evidence="8" key="1">
    <citation type="submission" date="2021-02" db="EMBL/GenBank/DDBJ databases">
        <authorList>
            <person name="Palmer J.M."/>
        </authorList>
    </citation>
    <scope>NUCLEOTIDE SEQUENCE</scope>
    <source>
        <strain evidence="8">SCRP23</strain>
    </source>
</reference>
<gene>
    <name evidence="8" type="ORF">PHYBOEH_011503</name>
</gene>